<gene>
    <name evidence="1" type="ORF">B0A50_08022</name>
</gene>
<dbReference type="AlphaFoldDB" id="A0A4U0TKI4"/>
<dbReference type="PANTHER" id="PTHR38119:SF1">
    <property type="entry name" value="BTB DOMAIN-CONTAINING PROTEIN"/>
    <property type="match status" value="1"/>
</dbReference>
<organism evidence="1 2">
    <name type="scientific">Salinomyces thailandicus</name>
    <dbReference type="NCBI Taxonomy" id="706561"/>
    <lineage>
        <taxon>Eukaryota</taxon>
        <taxon>Fungi</taxon>
        <taxon>Dikarya</taxon>
        <taxon>Ascomycota</taxon>
        <taxon>Pezizomycotina</taxon>
        <taxon>Dothideomycetes</taxon>
        <taxon>Dothideomycetidae</taxon>
        <taxon>Mycosphaerellales</taxon>
        <taxon>Teratosphaeriaceae</taxon>
        <taxon>Salinomyces</taxon>
    </lineage>
</organism>
<dbReference type="PANTHER" id="PTHR38119">
    <property type="entry name" value="BTB DOMAIN-CONTAINING PROTEIN-RELATED"/>
    <property type="match status" value="1"/>
</dbReference>
<protein>
    <recommendedName>
        <fullName evidence="3">BTB domain-containing protein</fullName>
    </recommendedName>
</protein>
<evidence type="ECO:0000313" key="2">
    <source>
        <dbReference type="Proteomes" id="UP000308549"/>
    </source>
</evidence>
<proteinExistence type="predicted"/>
<name>A0A4U0TKI4_9PEZI</name>
<sequence>MPRAICCPNGDVEVHFTTEESVLLHSSVLKTHSEFFSVALSDRWNTEGAPLPNATTCGSTSIKKWRFELRFEQGSNEGQLYSKPTVTATELVSGKPTADRLKNIRAHKGMIRSLFDVAPVLGSSSFARAKESVELLIDTAVMYSCENAVLPYVEKHLHRFRTDVFERCTAMPVIMLELAMKTKVDWIFMEATTNLVGRSTRFFKGSKVALQKLEIVEFMERKRAAFWELLQRCDTGLLLMSTKPSDRCETLAAHAFFKMWLIELLRDVKNHSSLFPGYGNLYYEINSNATALKGYVRQQALAYWGRLYKTAAQPDPTEAELIKSFLAGVLASFQTAAAIIKPVTLDATLRQCKRVDTHRALTCMTMSKEEVPWAKD</sequence>
<dbReference type="Proteomes" id="UP000308549">
    <property type="component" value="Unassembled WGS sequence"/>
</dbReference>
<dbReference type="OrthoDB" id="10256606at2759"/>
<keyword evidence="2" id="KW-1185">Reference proteome</keyword>
<evidence type="ECO:0000313" key="1">
    <source>
        <dbReference type="EMBL" id="TKA22297.1"/>
    </source>
</evidence>
<reference evidence="1 2" key="1">
    <citation type="submission" date="2017-03" db="EMBL/GenBank/DDBJ databases">
        <title>Genomes of endolithic fungi from Antarctica.</title>
        <authorList>
            <person name="Coleine C."/>
            <person name="Masonjones S."/>
            <person name="Stajich J.E."/>
        </authorList>
    </citation>
    <scope>NUCLEOTIDE SEQUENCE [LARGE SCALE GENOMIC DNA]</scope>
    <source>
        <strain evidence="1 2">CCFEE 6315</strain>
    </source>
</reference>
<dbReference type="EMBL" id="NAJL01000078">
    <property type="protein sequence ID" value="TKA22297.1"/>
    <property type="molecule type" value="Genomic_DNA"/>
</dbReference>
<evidence type="ECO:0008006" key="3">
    <source>
        <dbReference type="Google" id="ProtNLM"/>
    </source>
</evidence>
<comment type="caution">
    <text evidence="1">The sequence shown here is derived from an EMBL/GenBank/DDBJ whole genome shotgun (WGS) entry which is preliminary data.</text>
</comment>
<accession>A0A4U0TKI4</accession>